<evidence type="ECO:0000313" key="3">
    <source>
        <dbReference type="Proteomes" id="UP000482487"/>
    </source>
</evidence>
<dbReference type="RefSeq" id="WP_160958927.1">
    <property type="nucleotide sequence ID" value="NZ_WVUD01000004.1"/>
</dbReference>
<dbReference type="Pfam" id="PF13692">
    <property type="entry name" value="Glyco_trans_1_4"/>
    <property type="match status" value="2"/>
</dbReference>
<keyword evidence="2" id="KW-0808">Transferase</keyword>
<keyword evidence="3" id="KW-1185">Reference proteome</keyword>
<comment type="caution">
    <text evidence="2">The sequence shown here is derived from an EMBL/GenBank/DDBJ whole genome shotgun (WGS) entry which is preliminary data.</text>
</comment>
<reference evidence="2 3" key="1">
    <citation type="submission" date="2020-01" db="EMBL/GenBank/DDBJ databases">
        <title>Genome sequence of Desulfovibrio aerotolerans DSM 16695(T).</title>
        <authorList>
            <person name="Karnachuk O."/>
            <person name="Avakyan M."/>
            <person name="Mardanov A."/>
            <person name="Kadnikov V."/>
            <person name="Ravin N."/>
        </authorList>
    </citation>
    <scope>NUCLEOTIDE SEQUENCE [LARGE SCALE GENOMIC DNA]</scope>
    <source>
        <strain evidence="2 3">DSM 16695</strain>
    </source>
</reference>
<gene>
    <name evidence="2" type="ORF">GTA51_04120</name>
</gene>
<dbReference type="Gene3D" id="3.40.50.2000">
    <property type="entry name" value="Glycogen Phosphorylase B"/>
    <property type="match status" value="3"/>
</dbReference>
<name>A0A7C9IUC2_9BACT</name>
<dbReference type="SUPFAM" id="SSF53756">
    <property type="entry name" value="UDP-Glycosyltransferase/glycogen phosphorylase"/>
    <property type="match status" value="2"/>
</dbReference>
<dbReference type="PANTHER" id="PTHR12526:SF630">
    <property type="entry name" value="GLYCOSYLTRANSFERASE"/>
    <property type="match status" value="1"/>
</dbReference>
<dbReference type="InterPro" id="IPR028098">
    <property type="entry name" value="Glyco_trans_4-like_N"/>
</dbReference>
<dbReference type="Proteomes" id="UP000482487">
    <property type="component" value="Unassembled WGS sequence"/>
</dbReference>
<accession>A0A7C9IUC2</accession>
<evidence type="ECO:0000259" key="1">
    <source>
        <dbReference type="Pfam" id="PF13439"/>
    </source>
</evidence>
<sequence>MAADKPRVLGVLVSTLAIGGAEQLLLELCRRLDQSRFTPRLYCLGALGPIGQELAALGIPVRAGLGGGAGSILRLTRVFRQDRPEVLLLINHRNCLFYGVPAARLAGVPVVVNWQNETYKRHPCHEVYMFLRRAIVWGLDALVAASRGHAGYLVGVEGIPVRKIAAIPNSVDCQAFCPTLGSDAAKERLGIPTGCHTAGILAALRPDKAHDVFLQAAALVVAADPATHFVIIGDGPQRPFLEALVARLGLGGHVTFLGFRRDLATVLPALDVAVLSSHPQQETLSVAALEAMAAGIPVISTRVGFMDEIVLEGETGCLVPPGNPPALAAAMLELLGDDAKRLEMGRAACRLVREGHCLEGMARRFEALFDELLAGRSPRERLCQLAERRIALALTWAEEGRWQMIDTLRRHLAAVEIIRFDARGQQRLSRLGRASAWTRAVLLAGLTFWRSWRFDVVLSWSITPGVCLGLLLRLLPARWRPVHVIRDFHLDLSRPGLGYRLRLALLRLALPGIDVLWCTSEPERATYAALLGRPLEATAFYPDEPPSQFLDRPDTPPGDYVFAYGNSDRDFGSLLAIADKVGREIVILSQACAFPEQLPDGVRLIRSRVSEEALIALIEGAAVVVVPTGNRTLAAGQNVLLEAMALGRAVVAAANVAVCAYCEPGEGVLFYEPGDRAGLLAQLQSLLNNPQQARAMGQRGRERARELLAAQPGLFLELVARALKQAGK</sequence>
<dbReference type="OrthoDB" id="9803091at2"/>
<feature type="domain" description="Glycosyltransferase subfamily 4-like N-terminal" evidence="1">
    <location>
        <begin position="18"/>
        <end position="174"/>
    </location>
</feature>
<dbReference type="EMBL" id="WVUD01000004">
    <property type="protein sequence ID" value="MYL82323.1"/>
    <property type="molecule type" value="Genomic_DNA"/>
</dbReference>
<proteinExistence type="predicted"/>
<evidence type="ECO:0000313" key="2">
    <source>
        <dbReference type="EMBL" id="MYL82323.1"/>
    </source>
</evidence>
<dbReference type="PANTHER" id="PTHR12526">
    <property type="entry name" value="GLYCOSYLTRANSFERASE"/>
    <property type="match status" value="1"/>
</dbReference>
<dbReference type="GO" id="GO:0016757">
    <property type="term" value="F:glycosyltransferase activity"/>
    <property type="evidence" value="ECO:0007669"/>
    <property type="project" value="UniProtKB-KW"/>
</dbReference>
<protein>
    <submittedName>
        <fullName evidence="2">Glycosyltransferase</fullName>
    </submittedName>
</protein>
<dbReference type="Pfam" id="PF13439">
    <property type="entry name" value="Glyco_transf_4"/>
    <property type="match status" value="1"/>
</dbReference>
<organism evidence="2 3">
    <name type="scientific">Solidesulfovibrio aerotolerans</name>
    <dbReference type="NCBI Taxonomy" id="295255"/>
    <lineage>
        <taxon>Bacteria</taxon>
        <taxon>Pseudomonadati</taxon>
        <taxon>Thermodesulfobacteriota</taxon>
        <taxon>Desulfovibrionia</taxon>
        <taxon>Desulfovibrionales</taxon>
        <taxon>Desulfovibrionaceae</taxon>
        <taxon>Solidesulfovibrio</taxon>
    </lineage>
</organism>
<dbReference type="AlphaFoldDB" id="A0A7C9IUC2"/>